<evidence type="ECO:0000313" key="3">
    <source>
        <dbReference type="Proteomes" id="UP000177690"/>
    </source>
</evidence>
<evidence type="ECO:0000313" key="2">
    <source>
        <dbReference type="EMBL" id="OGY68228.1"/>
    </source>
</evidence>
<dbReference type="AlphaFoldDB" id="A0A1G1ZU23"/>
<comment type="caution">
    <text evidence="2">The sequence shown here is derived from an EMBL/GenBank/DDBJ whole genome shotgun (WGS) entry which is preliminary data.</text>
</comment>
<gene>
    <name evidence="2" type="ORF">A3I24_02250</name>
</gene>
<protein>
    <recommendedName>
        <fullName evidence="1">N-acetyltransferase domain-containing protein</fullName>
    </recommendedName>
</protein>
<feature type="domain" description="N-acetyltransferase" evidence="1">
    <location>
        <begin position="14"/>
        <end position="173"/>
    </location>
</feature>
<sequence>MNAKGVIFLSGKKVNLRPYDREKDLVNCQRWINNPEIRVYIENVFPITLQQEEEAIQRLSSDPKTVFLIIETKRGIPIGVMGLHKIDWISRTALTGAFIGEKELQGVGYGTDAKMTLLNYAFNALNLRKINSGAIAFNRRSVAYNLKCGYHIEGRKKRQVFRSGKYWDLILLAVFKKDFLKAWKEYQKQP</sequence>
<accession>A0A1G1ZU23</accession>
<reference evidence="2 3" key="1">
    <citation type="journal article" date="2016" name="Nat. Commun.">
        <title>Thousands of microbial genomes shed light on interconnected biogeochemical processes in an aquifer system.</title>
        <authorList>
            <person name="Anantharaman K."/>
            <person name="Brown C.T."/>
            <person name="Hug L.A."/>
            <person name="Sharon I."/>
            <person name="Castelle C.J."/>
            <person name="Probst A.J."/>
            <person name="Thomas B.C."/>
            <person name="Singh A."/>
            <person name="Wilkins M.J."/>
            <person name="Karaoz U."/>
            <person name="Brodie E.L."/>
            <person name="Williams K.H."/>
            <person name="Hubbard S.S."/>
            <person name="Banfield J.F."/>
        </authorList>
    </citation>
    <scope>NUCLEOTIDE SEQUENCE [LARGE SCALE GENOMIC DNA]</scope>
</reference>
<dbReference type="Pfam" id="PF13302">
    <property type="entry name" value="Acetyltransf_3"/>
    <property type="match status" value="1"/>
</dbReference>
<dbReference type="Gene3D" id="3.40.630.30">
    <property type="match status" value="1"/>
</dbReference>
<dbReference type="EMBL" id="MHJL01000004">
    <property type="protein sequence ID" value="OGY68228.1"/>
    <property type="molecule type" value="Genomic_DNA"/>
</dbReference>
<dbReference type="Proteomes" id="UP000177690">
    <property type="component" value="Unassembled WGS sequence"/>
</dbReference>
<evidence type="ECO:0000259" key="1">
    <source>
        <dbReference type="PROSITE" id="PS51186"/>
    </source>
</evidence>
<dbReference type="SUPFAM" id="SSF55729">
    <property type="entry name" value="Acyl-CoA N-acyltransferases (Nat)"/>
    <property type="match status" value="1"/>
</dbReference>
<dbReference type="PROSITE" id="PS51186">
    <property type="entry name" value="GNAT"/>
    <property type="match status" value="1"/>
</dbReference>
<dbReference type="STRING" id="1798409.A3I24_02250"/>
<name>A0A1G1ZU23_9BACT</name>
<dbReference type="InterPro" id="IPR000182">
    <property type="entry name" value="GNAT_dom"/>
</dbReference>
<dbReference type="GO" id="GO:0016747">
    <property type="term" value="F:acyltransferase activity, transferring groups other than amino-acyl groups"/>
    <property type="evidence" value="ECO:0007669"/>
    <property type="project" value="InterPro"/>
</dbReference>
<organism evidence="2 3">
    <name type="scientific">Candidatus Harrisonbacteria bacterium RIFCSPLOWO2_02_FULL_41_13b</name>
    <dbReference type="NCBI Taxonomy" id="1798409"/>
    <lineage>
        <taxon>Bacteria</taxon>
        <taxon>Candidatus Harrisoniibacteriota</taxon>
    </lineage>
</organism>
<dbReference type="InterPro" id="IPR016181">
    <property type="entry name" value="Acyl_CoA_acyltransferase"/>
</dbReference>
<dbReference type="PANTHER" id="PTHR43415">
    <property type="entry name" value="SPERMIDINE N(1)-ACETYLTRANSFERASE"/>
    <property type="match status" value="1"/>
</dbReference>
<dbReference type="PANTHER" id="PTHR43415:SF3">
    <property type="entry name" value="GNAT-FAMILY ACETYLTRANSFERASE"/>
    <property type="match status" value="1"/>
</dbReference>
<proteinExistence type="predicted"/>